<dbReference type="EMBL" id="VLLP01000001">
    <property type="protein sequence ID" value="TWJ31823.1"/>
    <property type="molecule type" value="Genomic_DNA"/>
</dbReference>
<name>A0A562WN93_9ACTN</name>
<organism evidence="1 2">
    <name type="scientific">Micromonospora sagamiensis</name>
    <dbReference type="NCBI Taxonomy" id="47875"/>
    <lineage>
        <taxon>Bacteria</taxon>
        <taxon>Bacillati</taxon>
        <taxon>Actinomycetota</taxon>
        <taxon>Actinomycetes</taxon>
        <taxon>Micromonosporales</taxon>
        <taxon>Micromonosporaceae</taxon>
        <taxon>Micromonospora</taxon>
    </lineage>
</organism>
<reference evidence="1 2" key="1">
    <citation type="submission" date="2019-07" db="EMBL/GenBank/DDBJ databases">
        <title>R&amp;d 2014.</title>
        <authorList>
            <person name="Klenk H.-P."/>
        </authorList>
    </citation>
    <scope>NUCLEOTIDE SEQUENCE [LARGE SCALE GENOMIC DNA]</scope>
    <source>
        <strain evidence="1 2">DSM 43912</strain>
    </source>
</reference>
<dbReference type="AlphaFoldDB" id="A0A562WN93"/>
<accession>A0A562WN93</accession>
<sequence>MQPDPPKPPTIRDTVRSNALFYMRLSLSYFDLVTGITVRSYRRDRFHTASIGSSIVKWNYDNPEQAIRDLTANNGEAVMKFVEAAAPYSKKPGRLGSSGVTDCLVGEGFHMYTHVSNAVPVPAPFQPVFGNIRSWLPFRAMLSVFPPAGGEVPDLPRFGRLLIDDPLAEDLTREWEHDHEIVEYRQKRLTGDVPVSGPVALGNVFVKASRATILDGPRYTVRYSLMSTSELHALDGEALWMQVYDKTDHTTAFLAVGGGRDNLWGIDKLNNRTAGLVFSTMHHTFGALMGSVAKSSDGVRELTDGVPGIAWSQSLQLLRDNPALGTRRGLAGGFDVLSRVVALMRRGAGMNVVDSPDGDDDLVEISVTVDPPVTRFDE</sequence>
<protein>
    <submittedName>
        <fullName evidence="1">Uncharacterized protein</fullName>
    </submittedName>
</protein>
<comment type="caution">
    <text evidence="1">The sequence shown here is derived from an EMBL/GenBank/DDBJ whole genome shotgun (WGS) entry which is preliminary data.</text>
</comment>
<evidence type="ECO:0000313" key="2">
    <source>
        <dbReference type="Proteomes" id="UP000319728"/>
    </source>
</evidence>
<keyword evidence="2" id="KW-1185">Reference proteome</keyword>
<gene>
    <name evidence="1" type="ORF">JD81_05385</name>
</gene>
<dbReference type="Proteomes" id="UP000319728">
    <property type="component" value="Unassembled WGS sequence"/>
</dbReference>
<proteinExistence type="predicted"/>
<evidence type="ECO:0000313" key="1">
    <source>
        <dbReference type="EMBL" id="TWJ31823.1"/>
    </source>
</evidence>